<dbReference type="PANTHER" id="PTHR43566:SF2">
    <property type="entry name" value="DUF4143 DOMAIN-CONTAINING PROTEIN"/>
    <property type="match status" value="1"/>
</dbReference>
<dbReference type="InterPro" id="IPR041682">
    <property type="entry name" value="AAA_14"/>
</dbReference>
<dbReference type="PANTHER" id="PTHR43566">
    <property type="entry name" value="CONSERVED PROTEIN"/>
    <property type="match status" value="1"/>
</dbReference>
<dbReference type="Pfam" id="PF13635">
    <property type="entry name" value="DUF4143"/>
    <property type="match status" value="1"/>
</dbReference>
<feature type="domain" description="AAA" evidence="1">
    <location>
        <begin position="2"/>
        <end position="64"/>
    </location>
</feature>
<dbReference type="KEGG" id="ras:RAS_03850"/>
<accession>A0A510G705</accession>
<dbReference type="Pfam" id="PF13173">
    <property type="entry name" value="AAA_14"/>
    <property type="match status" value="1"/>
</dbReference>
<protein>
    <recommendedName>
        <fullName evidence="5">AAA domain-containing protein</fullName>
    </recommendedName>
</protein>
<dbReference type="InterPro" id="IPR025420">
    <property type="entry name" value="DUF4143"/>
</dbReference>
<dbReference type="Proteomes" id="UP000321183">
    <property type="component" value="Chromosome"/>
</dbReference>
<sequence length="241" mass="28074">MIVIDEVQLRPDLFPVLRVIVDNNKESKFLVTGSASRDLLNQSSETLAGRIGYHQVTPFTLEEVKDWKLLWKRGGFLKSFLAASNKLSERWRDEYIKTFLERDILKPGFDLTPSIVNKLWRMLSFMQAQVLNIHHLSQSLGIDHRTVKRYLNILESAFMITLLRPWHNNSKKRDVKSPKIYIRDSGLLYRLLGLSDEEIEFNPKLGASFEGLVIEEIVRHFNAYETSYFWATHSGAELDYL</sequence>
<proteinExistence type="predicted"/>
<dbReference type="EMBL" id="AP019563">
    <property type="protein sequence ID" value="BBJ31276.1"/>
    <property type="molecule type" value="Genomic_DNA"/>
</dbReference>
<feature type="domain" description="DUF4143" evidence="2">
    <location>
        <begin position="101"/>
        <end position="241"/>
    </location>
</feature>
<keyword evidence="4" id="KW-1185">Reference proteome</keyword>
<name>A0A510G705_9RICK</name>
<reference evidence="3 4" key="1">
    <citation type="submission" date="2019-04" db="EMBL/GenBank/DDBJ databases">
        <title>Draft genome sequence of Rickettsia asiatica Maytaro1284.</title>
        <authorList>
            <person name="Thu M."/>
            <person name="Qiu Y."/>
            <person name="Nakao R."/>
        </authorList>
    </citation>
    <scope>NUCLEOTIDE SEQUENCE [LARGE SCALE GENOMIC DNA]</scope>
    <source>
        <strain evidence="3 4">Maytaro1284</strain>
    </source>
</reference>
<dbReference type="InterPro" id="IPR027417">
    <property type="entry name" value="P-loop_NTPase"/>
</dbReference>
<evidence type="ECO:0000313" key="4">
    <source>
        <dbReference type="Proteomes" id="UP000321183"/>
    </source>
</evidence>
<evidence type="ECO:0000259" key="2">
    <source>
        <dbReference type="Pfam" id="PF13635"/>
    </source>
</evidence>
<evidence type="ECO:0008006" key="5">
    <source>
        <dbReference type="Google" id="ProtNLM"/>
    </source>
</evidence>
<organism evidence="3 4">
    <name type="scientific">Rickettsia asiatica</name>
    <dbReference type="NCBI Taxonomy" id="238800"/>
    <lineage>
        <taxon>Bacteria</taxon>
        <taxon>Pseudomonadati</taxon>
        <taxon>Pseudomonadota</taxon>
        <taxon>Alphaproteobacteria</taxon>
        <taxon>Rickettsiales</taxon>
        <taxon>Rickettsiaceae</taxon>
        <taxon>Rickettsieae</taxon>
        <taxon>Rickettsia</taxon>
        <taxon>spotted fever group</taxon>
    </lineage>
</organism>
<dbReference type="AlphaFoldDB" id="A0A510G705"/>
<gene>
    <name evidence="3" type="ORF">RAS_03850</name>
</gene>
<dbReference type="SUPFAM" id="SSF52540">
    <property type="entry name" value="P-loop containing nucleoside triphosphate hydrolases"/>
    <property type="match status" value="1"/>
</dbReference>
<evidence type="ECO:0000313" key="3">
    <source>
        <dbReference type="EMBL" id="BBJ31276.1"/>
    </source>
</evidence>
<evidence type="ECO:0000259" key="1">
    <source>
        <dbReference type="Pfam" id="PF13173"/>
    </source>
</evidence>